<organism evidence="1 2">
    <name type="scientific">Trametes coccinea (strain BRFM310)</name>
    <name type="common">Pycnoporus coccineus</name>
    <dbReference type="NCBI Taxonomy" id="1353009"/>
    <lineage>
        <taxon>Eukaryota</taxon>
        <taxon>Fungi</taxon>
        <taxon>Dikarya</taxon>
        <taxon>Basidiomycota</taxon>
        <taxon>Agaricomycotina</taxon>
        <taxon>Agaricomycetes</taxon>
        <taxon>Polyporales</taxon>
        <taxon>Polyporaceae</taxon>
        <taxon>Trametes</taxon>
    </lineage>
</organism>
<reference evidence="1 2" key="1">
    <citation type="journal article" date="2015" name="Biotechnol. Biofuels">
        <title>Enhanced degradation of softwood versus hardwood by the white-rot fungus Pycnoporus coccineus.</title>
        <authorList>
            <person name="Couturier M."/>
            <person name="Navarro D."/>
            <person name="Chevret D."/>
            <person name="Henrissat B."/>
            <person name="Piumi F."/>
            <person name="Ruiz-Duenas F.J."/>
            <person name="Martinez A.T."/>
            <person name="Grigoriev I.V."/>
            <person name="Riley R."/>
            <person name="Lipzen A."/>
            <person name="Berrin J.G."/>
            <person name="Master E.R."/>
            <person name="Rosso M.N."/>
        </authorList>
    </citation>
    <scope>NUCLEOTIDE SEQUENCE [LARGE SCALE GENOMIC DNA]</scope>
    <source>
        <strain evidence="1 2">BRFM310</strain>
    </source>
</reference>
<dbReference type="GO" id="GO:0051118">
    <property type="term" value="F:glucan endo-1,3-alpha-glucosidase activity"/>
    <property type="evidence" value="ECO:0007669"/>
    <property type="project" value="InterPro"/>
</dbReference>
<evidence type="ECO:0000313" key="2">
    <source>
        <dbReference type="Proteomes" id="UP000193067"/>
    </source>
</evidence>
<dbReference type="STRING" id="1353009.A0A1Y2J2T4"/>
<protein>
    <submittedName>
        <fullName evidence="1">Glycoside hydrolase family 71 protein</fullName>
    </submittedName>
</protein>
<proteinExistence type="predicted"/>
<evidence type="ECO:0000313" key="1">
    <source>
        <dbReference type="EMBL" id="OSD07718.1"/>
    </source>
</evidence>
<dbReference type="Proteomes" id="UP000193067">
    <property type="component" value="Unassembled WGS sequence"/>
</dbReference>
<sequence length="471" mass="52020">MSSTFVVVVNFEADRVGAHPRKPPQGRRLDNEHVTPAVFAHVIVGNTYNYTAGNWLKDITLAASKGIDAFALNVGSDNWEPSQVANAFAAAGQYNANRPKPDLSSPNVTTAINGTNSTTPGPFKLFMSFDMGSLPCSSPADAQLLQTYIKTYANNTNQMMYNGRMLVSTFAGESCTFGANSLNQGWMNAVKPANASLPSVWFVPSFFVDPSTFSRLSVIDGAFHWNSAWPMGNYNVTFAPDLSYINNLGNRTYMASVAPWFFTHYGPQSYNKNFIYRGDDWLFAQRWELLVQNRTLVPLTQVLTWNDFGESHYLGPIEGMQPQSQAWVNGFDHQPWLDLMQYYIAAYKTGSYPAIGKDRVFLWGRLYPTNATTTDPVAKPDNWPWTQDYLWSVALLTSPANVTLSCGTSSQTTQVPAGLAKLKLRLSTNCAVKAVVTRNSATVLSFSPAGFNFNTRPSLYNYNAFVAASPA</sequence>
<dbReference type="Gene3D" id="3.20.20.80">
    <property type="entry name" value="Glycosidases"/>
    <property type="match status" value="1"/>
</dbReference>
<dbReference type="EMBL" id="KZ084087">
    <property type="protein sequence ID" value="OSD07718.1"/>
    <property type="molecule type" value="Genomic_DNA"/>
</dbReference>
<keyword evidence="1" id="KW-0378">Hydrolase</keyword>
<dbReference type="AlphaFoldDB" id="A0A1Y2J2T4"/>
<accession>A0A1Y2J2T4</accession>
<dbReference type="InterPro" id="IPR005197">
    <property type="entry name" value="Glyco_hydro_71"/>
</dbReference>
<dbReference type="Pfam" id="PF03659">
    <property type="entry name" value="Glyco_hydro_71"/>
    <property type="match status" value="1"/>
</dbReference>
<name>A0A1Y2J2T4_TRAC3</name>
<dbReference type="OrthoDB" id="3257981at2759"/>
<keyword evidence="2" id="KW-1185">Reference proteome</keyword>
<gene>
    <name evidence="1" type="ORF">PYCCODRAFT_1448966</name>
</gene>
<dbReference type="CDD" id="cd11577">
    <property type="entry name" value="GH71"/>
    <property type="match status" value="1"/>
</dbReference>